<dbReference type="PANTHER" id="PTHR11705:SF143">
    <property type="entry name" value="SLL0236 PROTEIN"/>
    <property type="match status" value="1"/>
</dbReference>
<evidence type="ECO:0000256" key="6">
    <source>
        <dbReference type="ARBA" id="ARBA00022729"/>
    </source>
</evidence>
<evidence type="ECO:0000256" key="2">
    <source>
        <dbReference type="ARBA" id="ARBA00005988"/>
    </source>
</evidence>
<name>A0A058Z6J4_FONAL</name>
<feature type="signal peptide" evidence="11">
    <location>
        <begin position="1"/>
        <end position="18"/>
    </location>
</feature>
<dbReference type="CDD" id="cd03860">
    <property type="entry name" value="M14_CP_A-B_like"/>
    <property type="match status" value="1"/>
</dbReference>
<evidence type="ECO:0000313" key="14">
    <source>
        <dbReference type="Proteomes" id="UP000030693"/>
    </source>
</evidence>
<dbReference type="eggNOG" id="KOG2650">
    <property type="taxonomic scope" value="Eukaryota"/>
</dbReference>
<keyword evidence="3" id="KW-0121">Carboxypeptidase</keyword>
<dbReference type="RefSeq" id="XP_009496723.1">
    <property type="nucleotide sequence ID" value="XM_009498448.1"/>
</dbReference>
<reference evidence="13" key="1">
    <citation type="submission" date="2013-04" db="EMBL/GenBank/DDBJ databases">
        <title>The Genome Sequence of Fonticula alba ATCC 38817.</title>
        <authorList>
            <consortium name="The Broad Institute Genomics Platform"/>
            <person name="Russ C."/>
            <person name="Cuomo C."/>
            <person name="Burger G."/>
            <person name="Gray M.W."/>
            <person name="Holland P.W.H."/>
            <person name="King N."/>
            <person name="Lang F.B.F."/>
            <person name="Roger A.J."/>
            <person name="Ruiz-Trillo I."/>
            <person name="Brown M."/>
            <person name="Walker B."/>
            <person name="Young S."/>
            <person name="Zeng Q."/>
            <person name="Gargeya S."/>
            <person name="Fitzgerald M."/>
            <person name="Haas B."/>
            <person name="Abouelleil A."/>
            <person name="Allen A.W."/>
            <person name="Alvarado L."/>
            <person name="Arachchi H.M."/>
            <person name="Berlin A.M."/>
            <person name="Chapman S.B."/>
            <person name="Gainer-Dewar J."/>
            <person name="Goldberg J."/>
            <person name="Griggs A."/>
            <person name="Gujja S."/>
            <person name="Hansen M."/>
            <person name="Howarth C."/>
            <person name="Imamovic A."/>
            <person name="Ireland A."/>
            <person name="Larimer J."/>
            <person name="McCowan C."/>
            <person name="Murphy C."/>
            <person name="Pearson M."/>
            <person name="Poon T.W."/>
            <person name="Priest M."/>
            <person name="Roberts A."/>
            <person name="Saif S."/>
            <person name="Shea T."/>
            <person name="Sisk P."/>
            <person name="Sykes S."/>
            <person name="Wortman J."/>
            <person name="Nusbaum C."/>
            <person name="Birren B."/>
        </authorList>
    </citation>
    <scope>NUCLEOTIDE SEQUENCE [LARGE SCALE GENOMIC DNA]</scope>
    <source>
        <strain evidence="13">ATCC 38817</strain>
    </source>
</reference>
<evidence type="ECO:0000256" key="4">
    <source>
        <dbReference type="ARBA" id="ARBA00022670"/>
    </source>
</evidence>
<keyword evidence="14" id="KW-1185">Reference proteome</keyword>
<evidence type="ECO:0000256" key="9">
    <source>
        <dbReference type="ARBA" id="ARBA00023049"/>
    </source>
</evidence>
<dbReference type="Proteomes" id="UP000030693">
    <property type="component" value="Unassembled WGS sequence"/>
</dbReference>
<dbReference type="InterPro" id="IPR000834">
    <property type="entry name" value="Peptidase_M14"/>
</dbReference>
<dbReference type="GeneID" id="20529291"/>
<keyword evidence="6 11" id="KW-0732">Signal</keyword>
<keyword evidence="7" id="KW-0378">Hydrolase</keyword>
<dbReference type="GO" id="GO:0005615">
    <property type="term" value="C:extracellular space"/>
    <property type="evidence" value="ECO:0007669"/>
    <property type="project" value="TreeGrafter"/>
</dbReference>
<dbReference type="SMART" id="SM00631">
    <property type="entry name" value="Zn_pept"/>
    <property type="match status" value="1"/>
</dbReference>
<proteinExistence type="inferred from homology"/>
<dbReference type="PROSITE" id="PS52035">
    <property type="entry name" value="PEPTIDASE_M14"/>
    <property type="match status" value="1"/>
</dbReference>
<dbReference type="AlphaFoldDB" id="A0A058Z6J4"/>
<keyword evidence="8" id="KW-0862">Zinc</keyword>
<dbReference type="Gene3D" id="3.40.630.10">
    <property type="entry name" value="Zn peptidases"/>
    <property type="match status" value="1"/>
</dbReference>
<dbReference type="EMBL" id="KB932207">
    <property type="protein sequence ID" value="KCV69152.1"/>
    <property type="molecule type" value="Genomic_DNA"/>
</dbReference>
<dbReference type="SUPFAM" id="SSF53187">
    <property type="entry name" value="Zn-dependent exopeptidases"/>
    <property type="match status" value="1"/>
</dbReference>
<sequence length="450" mass="49308">MLVPLGLLALSALGLVAGSPIPSSEFGAAPIELHRGKQIVRCPLEQLHPLNNAFVTHGQEPEFWGQTTEHVEVVSSGLLTTTLSSLPGCFVHVEDVADLLWETESPPRWRSRRSHPGHFVANPQLSDHHDTYHPLPEILDFYMGLVNHTESIPSHQVEATWIPSIGQSHEGRDLPVIRLRPRFGPQPKRTFFISAGIHAREWVSPATAQYVAAQIVDAYGSDANTTVFLNEFEVVIAPMLNPDGYVFSWEHDRLWRKNRRPADKSTDAQAADATPCVGVDLNRNFDNHWGGVGASPRPCATDYRGPSAASEPETQAVQKFVLEQLSNRSVGLDIHAYGQLILRSFGYTVTPAPNEAVLASVGDGIAAAILAVHGSVYTSMPASGLYPTTGSTDDWYTEQGGMWGWTFELRDTGRYGFRLPPEQIRPTAEEAWAGILYLGQRAAAEGPISN</sequence>
<protein>
    <recommendedName>
        <fullName evidence="12">Peptidase M14 domain-containing protein</fullName>
    </recommendedName>
</protein>
<comment type="similarity">
    <text evidence="2 10">Belongs to the peptidase M14 family.</text>
</comment>
<feature type="chain" id="PRO_5001571799" description="Peptidase M14 domain-containing protein" evidence="11">
    <location>
        <begin position="19"/>
        <end position="450"/>
    </location>
</feature>
<dbReference type="GO" id="GO:0008270">
    <property type="term" value="F:zinc ion binding"/>
    <property type="evidence" value="ECO:0007669"/>
    <property type="project" value="InterPro"/>
</dbReference>
<evidence type="ECO:0000256" key="7">
    <source>
        <dbReference type="ARBA" id="ARBA00022801"/>
    </source>
</evidence>
<evidence type="ECO:0000256" key="1">
    <source>
        <dbReference type="ARBA" id="ARBA00001947"/>
    </source>
</evidence>
<dbReference type="PANTHER" id="PTHR11705">
    <property type="entry name" value="PROTEASE FAMILY M14 CARBOXYPEPTIDASE A,B"/>
    <property type="match status" value="1"/>
</dbReference>
<evidence type="ECO:0000256" key="3">
    <source>
        <dbReference type="ARBA" id="ARBA00022645"/>
    </source>
</evidence>
<dbReference type="PRINTS" id="PR00765">
    <property type="entry name" value="CRBOXYPTASEA"/>
</dbReference>
<evidence type="ECO:0000313" key="13">
    <source>
        <dbReference type="EMBL" id="KCV69152.1"/>
    </source>
</evidence>
<dbReference type="STRING" id="691883.A0A058Z6J4"/>
<evidence type="ECO:0000256" key="11">
    <source>
        <dbReference type="SAM" id="SignalP"/>
    </source>
</evidence>
<evidence type="ECO:0000256" key="8">
    <source>
        <dbReference type="ARBA" id="ARBA00022833"/>
    </source>
</evidence>
<accession>A0A058Z6J4</accession>
<keyword evidence="5" id="KW-0479">Metal-binding</keyword>
<feature type="domain" description="Peptidase M14" evidence="12">
    <location>
        <begin position="131"/>
        <end position="442"/>
    </location>
</feature>
<keyword evidence="9" id="KW-0482">Metalloprotease</keyword>
<dbReference type="Pfam" id="PF00246">
    <property type="entry name" value="Peptidase_M14"/>
    <property type="match status" value="1"/>
</dbReference>
<dbReference type="OrthoDB" id="3626597at2759"/>
<evidence type="ECO:0000256" key="10">
    <source>
        <dbReference type="PROSITE-ProRule" id="PRU01379"/>
    </source>
</evidence>
<dbReference type="GO" id="GO:0006508">
    <property type="term" value="P:proteolysis"/>
    <property type="evidence" value="ECO:0007669"/>
    <property type="project" value="UniProtKB-KW"/>
</dbReference>
<evidence type="ECO:0000256" key="5">
    <source>
        <dbReference type="ARBA" id="ARBA00022723"/>
    </source>
</evidence>
<feature type="active site" description="Proton donor/acceptor" evidence="10">
    <location>
        <position position="408"/>
    </location>
</feature>
<comment type="cofactor">
    <cofactor evidence="1">
        <name>Zn(2+)</name>
        <dbReference type="ChEBI" id="CHEBI:29105"/>
    </cofactor>
</comment>
<evidence type="ECO:0000259" key="12">
    <source>
        <dbReference type="PROSITE" id="PS52035"/>
    </source>
</evidence>
<dbReference type="FunFam" id="3.40.630.10:FF:000084">
    <property type="entry name" value="Carboxypeptidase B2"/>
    <property type="match status" value="1"/>
</dbReference>
<keyword evidence="4" id="KW-0645">Protease</keyword>
<dbReference type="GO" id="GO:0004181">
    <property type="term" value="F:metallocarboxypeptidase activity"/>
    <property type="evidence" value="ECO:0007669"/>
    <property type="project" value="InterPro"/>
</dbReference>
<organism evidence="13">
    <name type="scientific">Fonticula alba</name>
    <name type="common">Slime mold</name>
    <dbReference type="NCBI Taxonomy" id="691883"/>
    <lineage>
        <taxon>Eukaryota</taxon>
        <taxon>Rotosphaerida</taxon>
        <taxon>Fonticulaceae</taxon>
        <taxon>Fonticula</taxon>
    </lineage>
</organism>
<gene>
    <name evidence="13" type="ORF">H696_04566</name>
</gene>